<evidence type="ECO:0000313" key="1">
    <source>
        <dbReference type="EMBL" id="KAF9642951.1"/>
    </source>
</evidence>
<reference evidence="1" key="2">
    <citation type="journal article" date="2020" name="Nat. Commun.">
        <title>Large-scale genome sequencing of mycorrhizal fungi provides insights into the early evolution of symbiotic traits.</title>
        <authorList>
            <person name="Miyauchi S."/>
            <person name="Kiss E."/>
            <person name="Kuo A."/>
            <person name="Drula E."/>
            <person name="Kohler A."/>
            <person name="Sanchez-Garcia M."/>
            <person name="Morin E."/>
            <person name="Andreopoulos B."/>
            <person name="Barry K.W."/>
            <person name="Bonito G."/>
            <person name="Buee M."/>
            <person name="Carver A."/>
            <person name="Chen C."/>
            <person name="Cichocki N."/>
            <person name="Clum A."/>
            <person name="Culley D."/>
            <person name="Crous P.W."/>
            <person name="Fauchery L."/>
            <person name="Girlanda M."/>
            <person name="Hayes R.D."/>
            <person name="Keri Z."/>
            <person name="LaButti K."/>
            <person name="Lipzen A."/>
            <person name="Lombard V."/>
            <person name="Magnuson J."/>
            <person name="Maillard F."/>
            <person name="Murat C."/>
            <person name="Nolan M."/>
            <person name="Ohm R.A."/>
            <person name="Pangilinan J."/>
            <person name="Pereira M.F."/>
            <person name="Perotto S."/>
            <person name="Peter M."/>
            <person name="Pfister S."/>
            <person name="Riley R."/>
            <person name="Sitrit Y."/>
            <person name="Stielow J.B."/>
            <person name="Szollosi G."/>
            <person name="Zifcakova L."/>
            <person name="Stursova M."/>
            <person name="Spatafora J.W."/>
            <person name="Tedersoo L."/>
            <person name="Vaario L.M."/>
            <person name="Yamada A."/>
            <person name="Yan M."/>
            <person name="Wang P."/>
            <person name="Xu J."/>
            <person name="Bruns T."/>
            <person name="Baldrian P."/>
            <person name="Vilgalys R."/>
            <person name="Dunand C."/>
            <person name="Henrissat B."/>
            <person name="Grigoriev I.V."/>
            <person name="Hibbett D."/>
            <person name="Nagy L.G."/>
            <person name="Martin F.M."/>
        </authorList>
    </citation>
    <scope>NUCLEOTIDE SEQUENCE</scope>
    <source>
        <strain evidence="1">P2</strain>
    </source>
</reference>
<evidence type="ECO:0000313" key="2">
    <source>
        <dbReference type="Proteomes" id="UP000886501"/>
    </source>
</evidence>
<organism evidence="1 2">
    <name type="scientific">Thelephora ganbajun</name>
    <name type="common">Ganba fungus</name>
    <dbReference type="NCBI Taxonomy" id="370292"/>
    <lineage>
        <taxon>Eukaryota</taxon>
        <taxon>Fungi</taxon>
        <taxon>Dikarya</taxon>
        <taxon>Basidiomycota</taxon>
        <taxon>Agaricomycotina</taxon>
        <taxon>Agaricomycetes</taxon>
        <taxon>Thelephorales</taxon>
        <taxon>Thelephoraceae</taxon>
        <taxon>Thelephora</taxon>
    </lineage>
</organism>
<gene>
    <name evidence="1" type="ORF">BDM02DRAFT_3192423</name>
</gene>
<dbReference type="Proteomes" id="UP000886501">
    <property type="component" value="Unassembled WGS sequence"/>
</dbReference>
<reference evidence="1" key="1">
    <citation type="submission" date="2019-10" db="EMBL/GenBank/DDBJ databases">
        <authorList>
            <consortium name="DOE Joint Genome Institute"/>
            <person name="Kuo A."/>
            <person name="Miyauchi S."/>
            <person name="Kiss E."/>
            <person name="Drula E."/>
            <person name="Kohler A."/>
            <person name="Sanchez-Garcia M."/>
            <person name="Andreopoulos B."/>
            <person name="Barry K.W."/>
            <person name="Bonito G."/>
            <person name="Buee M."/>
            <person name="Carver A."/>
            <person name="Chen C."/>
            <person name="Cichocki N."/>
            <person name="Clum A."/>
            <person name="Culley D."/>
            <person name="Crous P.W."/>
            <person name="Fauchery L."/>
            <person name="Girlanda M."/>
            <person name="Hayes R."/>
            <person name="Keri Z."/>
            <person name="Labutti K."/>
            <person name="Lipzen A."/>
            <person name="Lombard V."/>
            <person name="Magnuson J."/>
            <person name="Maillard F."/>
            <person name="Morin E."/>
            <person name="Murat C."/>
            <person name="Nolan M."/>
            <person name="Ohm R."/>
            <person name="Pangilinan J."/>
            <person name="Pereira M."/>
            <person name="Perotto S."/>
            <person name="Peter M."/>
            <person name="Riley R."/>
            <person name="Sitrit Y."/>
            <person name="Stielow B."/>
            <person name="Szollosi G."/>
            <person name="Zifcakova L."/>
            <person name="Stursova M."/>
            <person name="Spatafora J.W."/>
            <person name="Tedersoo L."/>
            <person name="Vaario L.-M."/>
            <person name="Yamada A."/>
            <person name="Yan M."/>
            <person name="Wang P."/>
            <person name="Xu J."/>
            <person name="Bruns T."/>
            <person name="Baldrian P."/>
            <person name="Vilgalys R."/>
            <person name="Henrissat B."/>
            <person name="Grigoriev I.V."/>
            <person name="Hibbett D."/>
            <person name="Nagy L.G."/>
            <person name="Martin F.M."/>
        </authorList>
    </citation>
    <scope>NUCLEOTIDE SEQUENCE</scope>
    <source>
        <strain evidence="1">P2</strain>
    </source>
</reference>
<accession>A0ACB6YZV8</accession>
<comment type="caution">
    <text evidence="1">The sequence shown here is derived from an EMBL/GenBank/DDBJ whole genome shotgun (WGS) entry which is preliminary data.</text>
</comment>
<protein>
    <submittedName>
        <fullName evidence="1">Uncharacterized protein</fullName>
    </submittedName>
</protein>
<keyword evidence="2" id="KW-1185">Reference proteome</keyword>
<name>A0ACB6YZV8_THEGA</name>
<proteinExistence type="predicted"/>
<sequence length="236" mass="25947">MPVVTTTQEQPQILSLEARGYWMLSVMRAVMMMPNSTVSTRLLSSDHVGGELQLIFPVSQEDFNNLLSGELEVGVRPIEVPEVVHSGVQDDELKYSDGQVGISKFTKEVEINISDVIGRSRDRGVVDRYQIVGNRGQVVGTQSTIVIPSTVSTPSIPLRSSAPSSASESSSSMIDRDQRRRDANVVGYDLRTRRRSSSLTSYSPDDCFEGTGVQLLFPVAPNQHLFIGVHPSPQDR</sequence>
<dbReference type="EMBL" id="MU118313">
    <property type="protein sequence ID" value="KAF9642951.1"/>
    <property type="molecule type" value="Genomic_DNA"/>
</dbReference>